<evidence type="ECO:0000313" key="3">
    <source>
        <dbReference type="Proteomes" id="UP000197092"/>
    </source>
</evidence>
<dbReference type="Pfam" id="PF05437">
    <property type="entry name" value="AzlD"/>
    <property type="match status" value="1"/>
</dbReference>
<dbReference type="Proteomes" id="UP000197092">
    <property type="component" value="Chromosome 2"/>
</dbReference>
<feature type="transmembrane region" description="Helical" evidence="1">
    <location>
        <begin position="87"/>
        <end position="104"/>
    </location>
</feature>
<feature type="transmembrane region" description="Helical" evidence="1">
    <location>
        <begin position="37"/>
        <end position="55"/>
    </location>
</feature>
<keyword evidence="1" id="KW-1133">Transmembrane helix</keyword>
<accession>A0AAN1FKY2</accession>
<name>A0AAN1FKY2_9VIBR</name>
<sequence length="106" mass="11780">MTYLVILVLTAIVFLSRYLFLEPTIPLRLSSSAQRFLSYASPAVLTAIWGPIVFLPHGELSLADNLPYLLAATFAVVMAWITKNVLLTTIVSILVFLVLNLLIFNK</sequence>
<dbReference type="InterPro" id="IPR008407">
    <property type="entry name" value="Brnchd-chn_aa_trnsp_AzlD"/>
</dbReference>
<keyword evidence="1" id="KW-0472">Membrane</keyword>
<dbReference type="AlphaFoldDB" id="A0AAN1FKY2"/>
<dbReference type="KEGG" id="vsh:BSZ05_22110"/>
<proteinExistence type="predicted"/>
<protein>
    <submittedName>
        <fullName evidence="2">Branched-chain amino acid ABC transporter</fullName>
    </submittedName>
</protein>
<feature type="transmembrane region" description="Helical" evidence="1">
    <location>
        <begin position="62"/>
        <end position="81"/>
    </location>
</feature>
<dbReference type="EMBL" id="CP018309">
    <property type="protein sequence ID" value="ASI92493.1"/>
    <property type="molecule type" value="Genomic_DNA"/>
</dbReference>
<organism evidence="2 3">
    <name type="scientific">Vibrio mediterranei</name>
    <dbReference type="NCBI Taxonomy" id="689"/>
    <lineage>
        <taxon>Bacteria</taxon>
        <taxon>Pseudomonadati</taxon>
        <taxon>Pseudomonadota</taxon>
        <taxon>Gammaproteobacteria</taxon>
        <taxon>Vibrionales</taxon>
        <taxon>Vibrionaceae</taxon>
        <taxon>Vibrio</taxon>
    </lineage>
</organism>
<keyword evidence="1" id="KW-0812">Transmembrane</keyword>
<evidence type="ECO:0000313" key="2">
    <source>
        <dbReference type="EMBL" id="ASI92493.1"/>
    </source>
</evidence>
<dbReference type="RefSeq" id="WP_088878435.1">
    <property type="nucleotide sequence ID" value="NZ_CP018309.1"/>
</dbReference>
<reference evidence="3" key="1">
    <citation type="submission" date="2016-12" db="EMBL/GenBank/DDBJ databases">
        <title>Comparative genomic analysis reveals the diversity, evolution, and environmental adaptation strategies of the genus Vibrio.</title>
        <authorList>
            <person name="Lin H."/>
            <person name="Wang X."/>
            <person name="Zhang X.-H."/>
        </authorList>
    </citation>
    <scope>NUCLEOTIDE SEQUENCE [LARGE SCALE GENOMIC DNA]</scope>
    <source>
        <strain evidence="3">QT6D1</strain>
    </source>
</reference>
<evidence type="ECO:0000256" key="1">
    <source>
        <dbReference type="SAM" id="Phobius"/>
    </source>
</evidence>
<gene>
    <name evidence="2" type="ORF">BSZ05_22110</name>
</gene>